<evidence type="ECO:0000256" key="1">
    <source>
        <dbReference type="SAM" id="Phobius"/>
    </source>
</evidence>
<evidence type="ECO:0000313" key="3">
    <source>
        <dbReference type="EMBL" id="GJG31922.1"/>
    </source>
</evidence>
<dbReference type="EMBL" id="BPTT01000001">
    <property type="protein sequence ID" value="GJG31922.1"/>
    <property type="molecule type" value="Genomic_DNA"/>
</dbReference>
<dbReference type="Pfam" id="PF05569">
    <property type="entry name" value="Peptidase_M56"/>
    <property type="match status" value="1"/>
</dbReference>
<proteinExistence type="predicted"/>
<comment type="caution">
    <text evidence="3">The sequence shown here is derived from an EMBL/GenBank/DDBJ whole genome shotgun (WGS) entry which is preliminary data.</text>
</comment>
<dbReference type="GeneID" id="31502537"/>
<feature type="domain" description="Peptidase M56" evidence="2">
    <location>
        <begin position="13"/>
        <end position="262"/>
    </location>
</feature>
<dbReference type="PANTHER" id="PTHR34978">
    <property type="entry name" value="POSSIBLE SENSOR-TRANSDUCER PROTEIN BLAR"/>
    <property type="match status" value="1"/>
</dbReference>
<feature type="transmembrane region" description="Helical" evidence="1">
    <location>
        <begin position="37"/>
        <end position="56"/>
    </location>
</feature>
<gene>
    <name evidence="3" type="ORF">PRMUPPPA20_00310</name>
</gene>
<keyword evidence="1" id="KW-0472">Membrane</keyword>
<organism evidence="3 4">
    <name type="scientific">Xylanibacter ruminicola</name>
    <name type="common">Prevotella ruminicola</name>
    <dbReference type="NCBI Taxonomy" id="839"/>
    <lineage>
        <taxon>Bacteria</taxon>
        <taxon>Pseudomonadati</taxon>
        <taxon>Bacteroidota</taxon>
        <taxon>Bacteroidia</taxon>
        <taxon>Bacteroidales</taxon>
        <taxon>Prevotellaceae</taxon>
        <taxon>Xylanibacter</taxon>
    </lineage>
</organism>
<feature type="transmembrane region" description="Helical" evidence="1">
    <location>
        <begin position="98"/>
        <end position="116"/>
    </location>
</feature>
<sequence length="452" mass="50861">MTEFLTYDLKVAVLIAVFYFCYRLLMERETFHRLNRIVLLSSIALSLVLPLCVITFHETVEVEQTTATANPNPQSPITDMSAVTAADSVQMAPVDQSAVIFAIFIIGVLCRLFFIANSYRLLRRIISDSEQHTLEDDVTLAVVDLPVAPFSWMRTIVLSRIDYDERNPSILAHERGHIRLHHSWDIVFVEMLTALQWFNPVVWLLRRDLRTVHEYEADASVLSSDSDVSQYIQLLMRKAMGTKASILANGINNSTIKKRIFMMLKHKSNRRAWLKALYIAPIVAVSLVATAKTVTEFKPKPANPVTPTAVSNDTINKSNTLVWVLTDEEKKQAKTITPGAPGSINISAAIHDNGVKQNFDGSCYIVRVPKGCWIEDDEDSWIEVSWDRFLFAGKTTKIQLDGVPFDENSAPKLHYSVLKKIENHRKGNVNVVNLITKPVSIPSGIKNNASKK</sequence>
<dbReference type="Proteomes" id="UP000887097">
    <property type="component" value="Unassembled WGS sequence"/>
</dbReference>
<dbReference type="InterPro" id="IPR052173">
    <property type="entry name" value="Beta-lactam_resp_regulator"/>
</dbReference>
<evidence type="ECO:0000259" key="2">
    <source>
        <dbReference type="Pfam" id="PF05569"/>
    </source>
</evidence>
<keyword evidence="1" id="KW-1133">Transmembrane helix</keyword>
<dbReference type="OMA" id="CWIEDDE"/>
<keyword evidence="1" id="KW-0812">Transmembrane</keyword>
<reference evidence="3" key="1">
    <citation type="submission" date="2021-08" db="EMBL/GenBank/DDBJ databases">
        <title>Prevotella lacticifex sp. nov., isolated from rumen of cow.</title>
        <authorList>
            <person name="Shinkai T."/>
            <person name="Ikeyama N."/>
            <person name="Kumagai M."/>
            <person name="Ohmori H."/>
            <person name="Sakamoto M."/>
            <person name="Ohkuma M."/>
            <person name="Mitsumori M."/>
        </authorList>
    </citation>
    <scope>NUCLEOTIDE SEQUENCE</scope>
    <source>
        <strain evidence="3">JCM 8259</strain>
    </source>
</reference>
<dbReference type="RefSeq" id="WP_013064115.1">
    <property type="nucleotide sequence ID" value="NZ_BPTT01000001.1"/>
</dbReference>
<dbReference type="AlphaFoldDB" id="A0AA37MMP0"/>
<dbReference type="PANTHER" id="PTHR34978:SF3">
    <property type="entry name" value="SLR0241 PROTEIN"/>
    <property type="match status" value="1"/>
</dbReference>
<protein>
    <recommendedName>
        <fullName evidence="2">Peptidase M56 domain-containing protein</fullName>
    </recommendedName>
</protein>
<name>A0AA37MMP0_XYLRU</name>
<dbReference type="CDD" id="cd07341">
    <property type="entry name" value="M56_BlaR1_MecR1_like"/>
    <property type="match status" value="1"/>
</dbReference>
<feature type="transmembrane region" description="Helical" evidence="1">
    <location>
        <begin position="6"/>
        <end position="25"/>
    </location>
</feature>
<dbReference type="InterPro" id="IPR008756">
    <property type="entry name" value="Peptidase_M56"/>
</dbReference>
<feature type="transmembrane region" description="Helical" evidence="1">
    <location>
        <begin position="272"/>
        <end position="291"/>
    </location>
</feature>
<evidence type="ECO:0000313" key="4">
    <source>
        <dbReference type="Proteomes" id="UP000887097"/>
    </source>
</evidence>
<accession>A0AA37MMP0</accession>